<evidence type="ECO:0000313" key="1">
    <source>
        <dbReference type="EMBL" id="MDR9897707.1"/>
    </source>
</evidence>
<organism evidence="1 2">
    <name type="scientific">Aetokthonos hydrillicola Thurmond2011</name>
    <dbReference type="NCBI Taxonomy" id="2712845"/>
    <lineage>
        <taxon>Bacteria</taxon>
        <taxon>Bacillati</taxon>
        <taxon>Cyanobacteriota</taxon>
        <taxon>Cyanophyceae</taxon>
        <taxon>Nostocales</taxon>
        <taxon>Hapalosiphonaceae</taxon>
        <taxon>Aetokthonos</taxon>
    </lineage>
</organism>
<gene>
    <name evidence="1" type="ORF">G7B40_024520</name>
</gene>
<reference evidence="2" key="1">
    <citation type="journal article" date="2021" name="Science">
        <title>Hunting the eagle killer: A cyanobacterial neurotoxin causes vacuolar myelinopathy.</title>
        <authorList>
            <person name="Breinlinger S."/>
            <person name="Phillips T.J."/>
            <person name="Haram B.N."/>
            <person name="Mares J."/>
            <person name="Martinez Yerena J.A."/>
            <person name="Hrouzek P."/>
            <person name="Sobotka R."/>
            <person name="Henderson W.M."/>
            <person name="Schmieder P."/>
            <person name="Williams S.M."/>
            <person name="Lauderdale J.D."/>
            <person name="Wilde H.D."/>
            <person name="Gerrin W."/>
            <person name="Kust A."/>
            <person name="Washington J.W."/>
            <person name="Wagner C."/>
            <person name="Geier B."/>
            <person name="Liebeke M."/>
            <person name="Enke H."/>
            <person name="Niedermeyer T.H.J."/>
            <person name="Wilde S.B."/>
        </authorList>
    </citation>
    <scope>NUCLEOTIDE SEQUENCE [LARGE SCALE GENOMIC DNA]</scope>
    <source>
        <strain evidence="2">Thurmond2011</strain>
    </source>
</reference>
<accession>A0AAP5MBA2</accession>
<comment type="caution">
    <text evidence="1">The sequence shown here is derived from an EMBL/GenBank/DDBJ whole genome shotgun (WGS) entry which is preliminary data.</text>
</comment>
<dbReference type="AlphaFoldDB" id="A0AAP5MBA2"/>
<evidence type="ECO:0000313" key="2">
    <source>
        <dbReference type="Proteomes" id="UP000667802"/>
    </source>
</evidence>
<proteinExistence type="predicted"/>
<dbReference type="RefSeq" id="WP_208354616.1">
    <property type="nucleotide sequence ID" value="NZ_JAALHA020000014.1"/>
</dbReference>
<dbReference type="Proteomes" id="UP000667802">
    <property type="component" value="Unassembled WGS sequence"/>
</dbReference>
<protein>
    <submittedName>
        <fullName evidence="1">Uncharacterized protein</fullName>
    </submittedName>
</protein>
<sequence>MDSKTSVVTQTSQIVNNTDKFIGKTVTIRSVPIDKIGTSSFTVAPSTVTIHEGETVVVYGEVRPFVVTTIDRDYHLTWDLNVRKQLEKEYTNKPVLIAETIYPST</sequence>
<dbReference type="EMBL" id="JAALHA020000014">
    <property type="protein sequence ID" value="MDR9897707.1"/>
    <property type="molecule type" value="Genomic_DNA"/>
</dbReference>
<name>A0AAP5MBA2_9CYAN</name>
<keyword evidence="2" id="KW-1185">Reference proteome</keyword>